<dbReference type="GO" id="GO:0046416">
    <property type="term" value="P:D-amino acid metabolic process"/>
    <property type="evidence" value="ECO:0007669"/>
    <property type="project" value="InterPro"/>
</dbReference>
<organism evidence="10">
    <name type="scientific">Polynucleobacter sp. UK-FUSCHL-C3</name>
    <dbReference type="NCBI Taxonomy" id="2955208"/>
    <lineage>
        <taxon>Bacteria</taxon>
        <taxon>Pseudomonadati</taxon>
        <taxon>Pseudomonadota</taxon>
        <taxon>Betaproteobacteria</taxon>
        <taxon>Burkholderiales</taxon>
        <taxon>Burkholderiaceae</taxon>
        <taxon>Polynucleobacter</taxon>
    </lineage>
</organism>
<dbReference type="EC" id="1.4.3.3" evidence="6"/>
<dbReference type="Gene3D" id="3.30.9.10">
    <property type="entry name" value="D-Amino Acid Oxidase, subunit A, domain 2"/>
    <property type="match status" value="1"/>
</dbReference>
<name>A0AAU8A4D4_9BURK</name>
<dbReference type="GO" id="GO:0071949">
    <property type="term" value="F:FAD binding"/>
    <property type="evidence" value="ECO:0007669"/>
    <property type="project" value="InterPro"/>
</dbReference>
<dbReference type="InterPro" id="IPR023209">
    <property type="entry name" value="DAO"/>
</dbReference>
<evidence type="ECO:0000256" key="8">
    <source>
        <dbReference type="ARBA" id="ARBA00049547"/>
    </source>
</evidence>
<dbReference type="Gene3D" id="3.50.50.60">
    <property type="entry name" value="FAD/NAD(P)-binding domain"/>
    <property type="match status" value="1"/>
</dbReference>
<evidence type="ECO:0000256" key="6">
    <source>
        <dbReference type="ARBA" id="ARBA00039101"/>
    </source>
</evidence>
<comment type="cofactor">
    <cofactor evidence="1">
        <name>FAD</name>
        <dbReference type="ChEBI" id="CHEBI:57692"/>
    </cofactor>
</comment>
<dbReference type="GO" id="GO:0003884">
    <property type="term" value="F:D-amino-acid oxidase activity"/>
    <property type="evidence" value="ECO:0007669"/>
    <property type="project" value="UniProtKB-EC"/>
</dbReference>
<sequence>MSRSYAILGAGLMGRMMAYALAQGGARVEIFERSGPDAEQSAARVAASMLAPLAESAITEPSVVRMGLYGLDRWKSLIEQLNNKVEQQTFFQQNGTLVLWHRLDAAEAQRFAEHLERNVRLNPALSSPWHLDSKALAELEPSVAERFSQGLFLPREGQLDNRQLLTALLEALQQLHVKLHWHTPCEPDDLADHGFDWVIDCRGLGAKSSWSNTHNPLRGVRGEVIRVHAPEVKLQRPTRLIHPRYPIYIAPKENDLYVIGATEIESEDLSPVSVRSSMELLSAAYSVHSGFAEARILESATQCRPTLKNNLPEICVPRAGIMQINGLYRHGYLIAPAVMDAAQELLHETGSALAKRFEIAIQHHDLTSSFA</sequence>
<dbReference type="AlphaFoldDB" id="A0AAU8A4D4"/>
<proteinExistence type="inferred from homology"/>
<evidence type="ECO:0000256" key="4">
    <source>
        <dbReference type="ARBA" id="ARBA00022827"/>
    </source>
</evidence>
<keyword evidence="3" id="KW-0285">Flavoprotein</keyword>
<protein>
    <recommendedName>
        <fullName evidence="7">D-amino-acid oxidase</fullName>
        <ecNumber evidence="6">1.4.3.3</ecNumber>
    </recommendedName>
</protein>
<keyword evidence="4" id="KW-0274">FAD</keyword>
<evidence type="ECO:0000313" key="10">
    <source>
        <dbReference type="EMBL" id="XCC58372.1"/>
    </source>
</evidence>
<reference evidence="10" key="1">
    <citation type="submission" date="2022-06" db="EMBL/GenBank/DDBJ databases">
        <title>New Polynucleobacter species.</title>
        <authorList>
            <person name="Hahn M.W."/>
        </authorList>
    </citation>
    <scope>NUCLEOTIDE SEQUENCE</scope>
    <source>
        <strain evidence="10">UK-FUSCHL-C3</strain>
    </source>
</reference>
<dbReference type="EMBL" id="CP099959">
    <property type="protein sequence ID" value="XCC58372.1"/>
    <property type="molecule type" value="Genomic_DNA"/>
</dbReference>
<evidence type="ECO:0000259" key="9">
    <source>
        <dbReference type="Pfam" id="PF01266"/>
    </source>
</evidence>
<keyword evidence="5" id="KW-0560">Oxidoreductase</keyword>
<dbReference type="Pfam" id="PF01266">
    <property type="entry name" value="DAO"/>
    <property type="match status" value="1"/>
</dbReference>
<feature type="domain" description="FAD dependent oxidoreductase" evidence="9">
    <location>
        <begin position="5"/>
        <end position="338"/>
    </location>
</feature>
<accession>A0AAU8A4D4</accession>
<comment type="similarity">
    <text evidence="2">Belongs to the DAMOX/DASOX family.</text>
</comment>
<dbReference type="PANTHER" id="PTHR11530:SF11">
    <property type="entry name" value="D-ASPARTATE OXIDASE"/>
    <property type="match status" value="1"/>
</dbReference>
<evidence type="ECO:0000256" key="5">
    <source>
        <dbReference type="ARBA" id="ARBA00023002"/>
    </source>
</evidence>
<gene>
    <name evidence="10" type="ORF">NKE59_03515</name>
</gene>
<dbReference type="SUPFAM" id="SSF51905">
    <property type="entry name" value="FAD/NAD(P)-binding domain"/>
    <property type="match status" value="1"/>
</dbReference>
<evidence type="ECO:0000256" key="2">
    <source>
        <dbReference type="ARBA" id="ARBA00006730"/>
    </source>
</evidence>
<evidence type="ECO:0000256" key="3">
    <source>
        <dbReference type="ARBA" id="ARBA00022630"/>
    </source>
</evidence>
<dbReference type="InterPro" id="IPR036188">
    <property type="entry name" value="FAD/NAD-bd_sf"/>
</dbReference>
<evidence type="ECO:0000256" key="7">
    <source>
        <dbReference type="ARBA" id="ARBA00039751"/>
    </source>
</evidence>
<dbReference type="RefSeq" id="WP_353439598.1">
    <property type="nucleotide sequence ID" value="NZ_CP099959.1"/>
</dbReference>
<dbReference type="InterPro" id="IPR006076">
    <property type="entry name" value="FAD-dep_OxRdtase"/>
</dbReference>
<evidence type="ECO:0000256" key="1">
    <source>
        <dbReference type="ARBA" id="ARBA00001974"/>
    </source>
</evidence>
<comment type="catalytic activity">
    <reaction evidence="8">
        <text>a D-alpha-amino acid + O2 + H2O = a 2-oxocarboxylate + H2O2 + NH4(+)</text>
        <dbReference type="Rhea" id="RHEA:21816"/>
        <dbReference type="ChEBI" id="CHEBI:15377"/>
        <dbReference type="ChEBI" id="CHEBI:15379"/>
        <dbReference type="ChEBI" id="CHEBI:16240"/>
        <dbReference type="ChEBI" id="CHEBI:28938"/>
        <dbReference type="ChEBI" id="CHEBI:35179"/>
        <dbReference type="ChEBI" id="CHEBI:59871"/>
        <dbReference type="EC" id="1.4.3.3"/>
    </reaction>
    <physiologicalReaction direction="left-to-right" evidence="8">
        <dbReference type="Rhea" id="RHEA:21817"/>
    </physiologicalReaction>
</comment>
<dbReference type="PANTHER" id="PTHR11530">
    <property type="entry name" value="D-AMINO ACID OXIDASE"/>
    <property type="match status" value="1"/>
</dbReference>